<proteinExistence type="predicted"/>
<evidence type="ECO:0000256" key="7">
    <source>
        <dbReference type="ARBA" id="ARBA00023159"/>
    </source>
</evidence>
<dbReference type="GO" id="GO:0005634">
    <property type="term" value="C:nucleus"/>
    <property type="evidence" value="ECO:0007669"/>
    <property type="project" value="UniProtKB-SubCell"/>
</dbReference>
<dbReference type="FunFam" id="4.10.240.10:FF:000005">
    <property type="entry name" value="Quinic acid utilization activator"/>
    <property type="match status" value="1"/>
</dbReference>
<dbReference type="InterPro" id="IPR036864">
    <property type="entry name" value="Zn2-C6_fun-type_DNA-bd_sf"/>
</dbReference>
<dbReference type="AlphaFoldDB" id="H0EJF8"/>
<evidence type="ECO:0000259" key="11">
    <source>
        <dbReference type="PROSITE" id="PS50048"/>
    </source>
</evidence>
<dbReference type="PRINTS" id="PR00054">
    <property type="entry name" value="FUNGALZNCYS"/>
</dbReference>
<dbReference type="SMART" id="SM00066">
    <property type="entry name" value="GAL4"/>
    <property type="match status" value="1"/>
</dbReference>
<dbReference type="PROSITE" id="PS00463">
    <property type="entry name" value="ZN2_CY6_FUNGAL_1"/>
    <property type="match status" value="1"/>
</dbReference>
<dbReference type="SUPFAM" id="SSF57701">
    <property type="entry name" value="Zn2/Cys6 DNA-binding domain"/>
    <property type="match status" value="1"/>
</dbReference>
<dbReference type="Gene3D" id="4.10.240.10">
    <property type="entry name" value="Zn(2)-C6 fungal-type DNA-binding domain"/>
    <property type="match status" value="1"/>
</dbReference>
<dbReference type="PANTHER" id="PTHR47655">
    <property type="entry name" value="QUINIC ACID UTILIZATION ACTIVATOR"/>
    <property type="match status" value="1"/>
</dbReference>
<keyword evidence="3" id="KW-0862">Zinc</keyword>
<dbReference type="EMBL" id="AGUE01000055">
    <property type="protein sequence ID" value="EHL01351.1"/>
    <property type="molecule type" value="Genomic_DNA"/>
</dbReference>
<dbReference type="CDD" id="cd00067">
    <property type="entry name" value="GAL4"/>
    <property type="match status" value="1"/>
</dbReference>
<evidence type="ECO:0000256" key="10">
    <source>
        <dbReference type="SAM" id="MobiDB-lite"/>
    </source>
</evidence>
<dbReference type="Proteomes" id="UP000005446">
    <property type="component" value="Unassembled WGS sequence"/>
</dbReference>
<reference evidence="12 13" key="1">
    <citation type="journal article" date="2012" name="Eukaryot. Cell">
        <title>Genome sequence of the fungus Glarea lozoyensis: the first genome sequence of a species from the Helotiaceae family.</title>
        <authorList>
            <person name="Youssar L."/>
            <person name="Gruening B.A."/>
            <person name="Erxleben A."/>
            <person name="Guenther S."/>
            <person name="Huettel W."/>
        </authorList>
    </citation>
    <scope>NUCLEOTIDE SEQUENCE [LARGE SCALE GENOMIC DNA]</scope>
    <source>
        <strain evidence="13">ATCC 74030 / MF5533</strain>
    </source>
</reference>
<evidence type="ECO:0000256" key="6">
    <source>
        <dbReference type="ARBA" id="ARBA00023125"/>
    </source>
</evidence>
<dbReference type="InParanoid" id="H0EJF8"/>
<dbReference type="PANTHER" id="PTHR47655:SF2">
    <property type="entry name" value="QUINIC ACID UTILIZATION ACTIVATOR"/>
    <property type="match status" value="1"/>
</dbReference>
<evidence type="ECO:0000256" key="4">
    <source>
        <dbReference type="ARBA" id="ARBA00022911"/>
    </source>
</evidence>
<evidence type="ECO:0000256" key="3">
    <source>
        <dbReference type="ARBA" id="ARBA00022833"/>
    </source>
</evidence>
<feature type="domain" description="Zn(2)-C6 fungal-type" evidence="11">
    <location>
        <begin position="30"/>
        <end position="60"/>
    </location>
</feature>
<dbReference type="InterPro" id="IPR052783">
    <property type="entry name" value="Metabolic/Drug-Res_Regulator"/>
</dbReference>
<accession>H0EJF8</accession>
<evidence type="ECO:0000313" key="12">
    <source>
        <dbReference type="EMBL" id="EHL01351.1"/>
    </source>
</evidence>
<gene>
    <name evidence="12" type="ORF">M7I_2684</name>
</gene>
<dbReference type="Pfam" id="PF00172">
    <property type="entry name" value="Zn_clus"/>
    <property type="match status" value="1"/>
</dbReference>
<feature type="compositionally biased region" description="Basic residues" evidence="10">
    <location>
        <begin position="16"/>
        <end position="27"/>
    </location>
</feature>
<dbReference type="HOGENOM" id="CLU_1643862_0_0_1"/>
<evidence type="ECO:0000256" key="9">
    <source>
        <dbReference type="ARBA" id="ARBA00023242"/>
    </source>
</evidence>
<evidence type="ECO:0000256" key="1">
    <source>
        <dbReference type="ARBA" id="ARBA00004123"/>
    </source>
</evidence>
<dbReference type="GO" id="GO:0000981">
    <property type="term" value="F:DNA-binding transcription factor activity, RNA polymerase II-specific"/>
    <property type="evidence" value="ECO:0007669"/>
    <property type="project" value="InterPro"/>
</dbReference>
<keyword evidence="9" id="KW-0539">Nucleus</keyword>
<sequence length="161" mass="18044">MDQKSPPIEEEDGLKGKKSKQGPRKRVSQACDKCRSRKDKCDGAKPACSTCVANGRACSYDANVKKRGLPEGYVRGLEKLWGLAIRDVDKIEDNMLEAITRKNGDQQDWNDEAGSESLVKLWRKSQLSQELERVLSSIETVAESGKRKRVICSVYKLTLLI</sequence>
<organism evidence="12 13">
    <name type="scientific">Glarea lozoyensis (strain ATCC 74030 / MF5533)</name>
    <dbReference type="NCBI Taxonomy" id="1104152"/>
    <lineage>
        <taxon>Eukaryota</taxon>
        <taxon>Fungi</taxon>
        <taxon>Dikarya</taxon>
        <taxon>Ascomycota</taxon>
        <taxon>Pezizomycotina</taxon>
        <taxon>Leotiomycetes</taxon>
        <taxon>Helotiales</taxon>
        <taxon>Helotiaceae</taxon>
        <taxon>Glarea</taxon>
    </lineage>
</organism>
<dbReference type="GO" id="GO:0045944">
    <property type="term" value="P:positive regulation of transcription by RNA polymerase II"/>
    <property type="evidence" value="ECO:0007669"/>
    <property type="project" value="TreeGrafter"/>
</dbReference>
<dbReference type="OrthoDB" id="3364175at2759"/>
<keyword evidence="6" id="KW-0238">DNA-binding</keyword>
<dbReference type="InterPro" id="IPR020448">
    <property type="entry name" value="Maltose_ferment_reg_DNA-bd"/>
</dbReference>
<dbReference type="GO" id="GO:0003677">
    <property type="term" value="F:DNA binding"/>
    <property type="evidence" value="ECO:0007669"/>
    <property type="project" value="UniProtKB-KW"/>
</dbReference>
<keyword evidence="2" id="KW-0479">Metal-binding</keyword>
<evidence type="ECO:0000256" key="8">
    <source>
        <dbReference type="ARBA" id="ARBA00023163"/>
    </source>
</evidence>
<dbReference type="GO" id="GO:0008270">
    <property type="term" value="F:zinc ion binding"/>
    <property type="evidence" value="ECO:0007669"/>
    <property type="project" value="InterPro"/>
</dbReference>
<keyword evidence="13" id="KW-1185">Reference proteome</keyword>
<comment type="subcellular location">
    <subcellularLocation>
        <location evidence="1">Nucleus</location>
    </subcellularLocation>
</comment>
<dbReference type="PROSITE" id="PS50048">
    <property type="entry name" value="ZN2_CY6_FUNGAL_2"/>
    <property type="match status" value="1"/>
</dbReference>
<protein>
    <submittedName>
        <fullName evidence="12">Putative Quinic acid utilization activator</fullName>
    </submittedName>
</protein>
<comment type="caution">
    <text evidence="12">The sequence shown here is derived from an EMBL/GenBank/DDBJ whole genome shotgun (WGS) entry which is preliminary data.</text>
</comment>
<keyword evidence="5" id="KW-0805">Transcription regulation</keyword>
<evidence type="ECO:0000313" key="13">
    <source>
        <dbReference type="Proteomes" id="UP000005446"/>
    </source>
</evidence>
<evidence type="ECO:0000256" key="5">
    <source>
        <dbReference type="ARBA" id="ARBA00023015"/>
    </source>
</evidence>
<dbReference type="InterPro" id="IPR001138">
    <property type="entry name" value="Zn2Cys6_DnaBD"/>
</dbReference>
<keyword evidence="8" id="KW-0804">Transcription</keyword>
<name>H0EJF8_GLAL7</name>
<evidence type="ECO:0000256" key="2">
    <source>
        <dbReference type="ARBA" id="ARBA00022723"/>
    </source>
</evidence>
<keyword evidence="4" id="KW-0672">Quinate metabolism</keyword>
<keyword evidence="7" id="KW-0010">Activator</keyword>
<feature type="region of interest" description="Disordered" evidence="10">
    <location>
        <begin position="1"/>
        <end position="30"/>
    </location>
</feature>